<dbReference type="InterPro" id="IPR027417">
    <property type="entry name" value="P-loop_NTPase"/>
</dbReference>
<dbReference type="EC" id="2.7.10.2" evidence="3"/>
<keyword evidence="6 12" id="KW-0418">Kinase</keyword>
<reference evidence="13" key="1">
    <citation type="submission" date="2018-12" db="EMBL/GenBank/DDBJ databases">
        <title>A new species of lactobacillus.</title>
        <authorList>
            <person name="Jian Y."/>
            <person name="Xin L."/>
            <person name="Hong Z.J."/>
            <person name="Ming L.Z."/>
            <person name="Hong X.Z."/>
        </authorList>
    </citation>
    <scope>NUCLEOTIDE SEQUENCE [LARGE SCALE GENOMIC DNA]</scope>
    <source>
        <strain evidence="13">HSLZ-75</strain>
    </source>
</reference>
<comment type="similarity">
    <text evidence="2">Belongs to the CpsD/CapB family.</text>
</comment>
<dbReference type="InterPro" id="IPR005702">
    <property type="entry name" value="Wzc-like_C"/>
</dbReference>
<comment type="pathway">
    <text evidence="1">Capsule biogenesis; capsule polysaccharide biosynthesis.</text>
</comment>
<dbReference type="GO" id="GO:0042802">
    <property type="term" value="F:identical protein binding"/>
    <property type="evidence" value="ECO:0007669"/>
    <property type="project" value="UniProtKB-ARBA"/>
</dbReference>
<organism evidence="12 13">
    <name type="scientific">Acetilactobacillus jinshanensis</name>
    <dbReference type="NCBI Taxonomy" id="1720083"/>
    <lineage>
        <taxon>Bacteria</taxon>
        <taxon>Bacillati</taxon>
        <taxon>Bacillota</taxon>
        <taxon>Bacilli</taxon>
        <taxon>Lactobacillales</taxon>
        <taxon>Lactobacillaceae</taxon>
        <taxon>Acetilactobacillus</taxon>
    </lineage>
</organism>
<evidence type="ECO:0000256" key="8">
    <source>
        <dbReference type="ARBA" id="ARBA00022903"/>
    </source>
</evidence>
<dbReference type="AlphaFoldDB" id="A0A4P6ZJJ4"/>
<dbReference type="Proteomes" id="UP000294321">
    <property type="component" value="Chromosome"/>
</dbReference>
<proteinExistence type="inferred from homology"/>
<evidence type="ECO:0000256" key="2">
    <source>
        <dbReference type="ARBA" id="ARBA00007316"/>
    </source>
</evidence>
<keyword evidence="5" id="KW-0547">Nucleotide-binding</keyword>
<dbReference type="InterPro" id="IPR033756">
    <property type="entry name" value="YlxH/NBP35"/>
</dbReference>
<protein>
    <recommendedName>
        <fullName evidence="3">non-specific protein-tyrosine kinase</fullName>
        <ecNumber evidence="3">2.7.10.2</ecNumber>
    </recommendedName>
</protein>
<dbReference type="PANTHER" id="PTHR32309:SF13">
    <property type="entry name" value="FERRIC ENTEROBACTIN TRANSPORT PROTEIN FEPE"/>
    <property type="match status" value="1"/>
</dbReference>
<evidence type="ECO:0000256" key="11">
    <source>
        <dbReference type="ARBA" id="ARBA00051245"/>
    </source>
</evidence>
<dbReference type="GO" id="GO:0005524">
    <property type="term" value="F:ATP binding"/>
    <property type="evidence" value="ECO:0007669"/>
    <property type="project" value="UniProtKB-KW"/>
</dbReference>
<sequence>MSWNRFHIFGHHQRQLNDRTNRYGTYLVTHDYPNSTVAEQFRTVRINLAFSSAHTILITSDSQNEGKSTVSSNLAIVCAQEGKHVCLVDCDMRQPSVAKIFSLDNQYGLSTFLSKQNQSLIQKTHIKNLDVVTSGPIPPDPSELLASNQMNKLIQMLKKKYDIVIFDTPPVNSVSDTSILASKVDGVVIVIPQNVAVKFHVQSEIKQLKKVHAHILGAIMNHVTNHTFNGYYYYYY</sequence>
<dbReference type="GO" id="GO:0000271">
    <property type="term" value="P:polysaccharide biosynthetic process"/>
    <property type="evidence" value="ECO:0007669"/>
    <property type="project" value="UniProtKB-KW"/>
</dbReference>
<dbReference type="SUPFAM" id="SSF52540">
    <property type="entry name" value="P-loop containing nucleoside triphosphate hydrolases"/>
    <property type="match status" value="1"/>
</dbReference>
<dbReference type="Gene3D" id="3.40.50.300">
    <property type="entry name" value="P-loop containing nucleotide triphosphate hydrolases"/>
    <property type="match status" value="1"/>
</dbReference>
<keyword evidence="4" id="KW-0808">Transferase</keyword>
<keyword evidence="9" id="KW-0829">Tyrosine-protein kinase</keyword>
<keyword evidence="7" id="KW-0067">ATP-binding</keyword>
<evidence type="ECO:0000256" key="4">
    <source>
        <dbReference type="ARBA" id="ARBA00022679"/>
    </source>
</evidence>
<keyword evidence="8" id="KW-0972">Capsule biogenesis/degradation</keyword>
<gene>
    <name evidence="12" type="ORF">ELX58_00200</name>
</gene>
<accession>A0A4P6ZJJ4</accession>
<dbReference type="CDD" id="cd05387">
    <property type="entry name" value="BY-kinase"/>
    <property type="match status" value="1"/>
</dbReference>
<dbReference type="GO" id="GO:0004715">
    <property type="term" value="F:non-membrane spanning protein tyrosine kinase activity"/>
    <property type="evidence" value="ECO:0007669"/>
    <property type="project" value="UniProtKB-EC"/>
</dbReference>
<dbReference type="NCBIfam" id="TIGR01007">
    <property type="entry name" value="eps_fam"/>
    <property type="match status" value="1"/>
</dbReference>
<dbReference type="InterPro" id="IPR050445">
    <property type="entry name" value="Bact_polysacc_biosynth/exp"/>
</dbReference>
<dbReference type="PANTHER" id="PTHR32309">
    <property type="entry name" value="TYROSINE-PROTEIN KINASE"/>
    <property type="match status" value="1"/>
</dbReference>
<dbReference type="Pfam" id="PF10609">
    <property type="entry name" value="ParA"/>
    <property type="match status" value="1"/>
</dbReference>
<keyword evidence="10" id="KW-0270">Exopolysaccharide synthesis</keyword>
<evidence type="ECO:0000256" key="10">
    <source>
        <dbReference type="ARBA" id="ARBA00023169"/>
    </source>
</evidence>
<evidence type="ECO:0000256" key="9">
    <source>
        <dbReference type="ARBA" id="ARBA00023137"/>
    </source>
</evidence>
<evidence type="ECO:0000256" key="3">
    <source>
        <dbReference type="ARBA" id="ARBA00011903"/>
    </source>
</evidence>
<evidence type="ECO:0000313" key="12">
    <source>
        <dbReference type="EMBL" id="QBP17637.1"/>
    </source>
</evidence>
<dbReference type="KEGG" id="lji:ELX58_00200"/>
<dbReference type="RefSeq" id="WP_133441183.1">
    <property type="nucleotide sequence ID" value="NZ_CP034726.1"/>
</dbReference>
<keyword evidence="13" id="KW-1185">Reference proteome</keyword>
<dbReference type="FunFam" id="3.40.50.300:FF:000527">
    <property type="entry name" value="Tyrosine-protein kinase etk"/>
    <property type="match status" value="1"/>
</dbReference>
<comment type="catalytic activity">
    <reaction evidence="11">
        <text>L-tyrosyl-[protein] + ATP = O-phospho-L-tyrosyl-[protein] + ADP + H(+)</text>
        <dbReference type="Rhea" id="RHEA:10596"/>
        <dbReference type="Rhea" id="RHEA-COMP:10136"/>
        <dbReference type="Rhea" id="RHEA-COMP:20101"/>
        <dbReference type="ChEBI" id="CHEBI:15378"/>
        <dbReference type="ChEBI" id="CHEBI:30616"/>
        <dbReference type="ChEBI" id="CHEBI:46858"/>
        <dbReference type="ChEBI" id="CHEBI:61978"/>
        <dbReference type="ChEBI" id="CHEBI:456216"/>
        <dbReference type="EC" id="2.7.10.2"/>
    </reaction>
</comment>
<evidence type="ECO:0000256" key="7">
    <source>
        <dbReference type="ARBA" id="ARBA00022840"/>
    </source>
</evidence>
<dbReference type="GO" id="GO:0005886">
    <property type="term" value="C:plasma membrane"/>
    <property type="evidence" value="ECO:0007669"/>
    <property type="project" value="UniProtKB-ARBA"/>
</dbReference>
<name>A0A4P6ZJJ4_9LACO</name>
<evidence type="ECO:0000256" key="6">
    <source>
        <dbReference type="ARBA" id="ARBA00022777"/>
    </source>
</evidence>
<evidence type="ECO:0000313" key="13">
    <source>
        <dbReference type="Proteomes" id="UP000294321"/>
    </source>
</evidence>
<dbReference type="EMBL" id="CP034726">
    <property type="protein sequence ID" value="QBP17637.1"/>
    <property type="molecule type" value="Genomic_DNA"/>
</dbReference>
<evidence type="ECO:0000256" key="1">
    <source>
        <dbReference type="ARBA" id="ARBA00005132"/>
    </source>
</evidence>
<evidence type="ECO:0000256" key="5">
    <source>
        <dbReference type="ARBA" id="ARBA00022741"/>
    </source>
</evidence>
<dbReference type="OrthoDB" id="9794577at2"/>